<protein>
    <submittedName>
        <fullName evidence="2">Uncharacterized protein</fullName>
    </submittedName>
</protein>
<dbReference type="OrthoDB" id="10315330at2759"/>
<gene>
    <name evidence="2" type="ORF">T02_11443</name>
</gene>
<sequence length="358" mass="39614">MQKDDKRPVLDTPAFSQCRADGRQRSRRLPPVAFARRRTANGEKWNLVQNISGTDALNSTSPEGVIYWIVLAKLRCNPDVLASTLAPGCCYSICEMENCHTMEAEKAKHIPQSTLCNKNGRRFEKEPNLDHYKDRPHDTNDLTLPTVPEVTTSTVSSGSDQPVDEWKGKMKISMERRNELSVPIDGNFRNVPNAAANLDLLEASPGAFSRQATNQPTSTGKGTTRQRYGKSTKPSNYLKPDATMINNKASEALKRVTPWKRGEKADVCFVEKRLQKANNAIRAANVSSEVLAEVSSCHQLVSLAVDQSKAPNVAHFHKNCWSTRFNAALLTEYAESLTRRSCLALLKAAAMSIATVIV</sequence>
<feature type="region of interest" description="Disordered" evidence="1">
    <location>
        <begin position="126"/>
        <end position="145"/>
    </location>
</feature>
<dbReference type="Proteomes" id="UP000054721">
    <property type="component" value="Unassembled WGS sequence"/>
</dbReference>
<accession>A0A0V1LFA1</accession>
<dbReference type="AlphaFoldDB" id="A0A0V1LFA1"/>
<feature type="compositionally biased region" description="Polar residues" evidence="1">
    <location>
        <begin position="210"/>
        <end position="226"/>
    </location>
</feature>
<comment type="caution">
    <text evidence="2">The sequence shown here is derived from an EMBL/GenBank/DDBJ whole genome shotgun (WGS) entry which is preliminary data.</text>
</comment>
<feature type="region of interest" description="Disordered" evidence="1">
    <location>
        <begin position="207"/>
        <end position="235"/>
    </location>
</feature>
<evidence type="ECO:0000313" key="2">
    <source>
        <dbReference type="EMBL" id="KRZ58216.1"/>
    </source>
</evidence>
<evidence type="ECO:0000256" key="1">
    <source>
        <dbReference type="SAM" id="MobiDB-lite"/>
    </source>
</evidence>
<proteinExistence type="predicted"/>
<keyword evidence="3" id="KW-1185">Reference proteome</keyword>
<reference evidence="2 3" key="1">
    <citation type="submission" date="2015-05" db="EMBL/GenBank/DDBJ databases">
        <title>Evolution of Trichinella species and genotypes.</title>
        <authorList>
            <person name="Korhonen P.K."/>
            <person name="Edoardo P."/>
            <person name="Giuseppe L.R."/>
            <person name="Gasser R.B."/>
        </authorList>
    </citation>
    <scope>NUCLEOTIDE SEQUENCE [LARGE SCALE GENOMIC DNA]</scope>
    <source>
        <strain evidence="2">ISS10</strain>
    </source>
</reference>
<name>A0A0V1LFA1_9BILA</name>
<organism evidence="2 3">
    <name type="scientific">Trichinella nativa</name>
    <dbReference type="NCBI Taxonomy" id="6335"/>
    <lineage>
        <taxon>Eukaryota</taxon>
        <taxon>Metazoa</taxon>
        <taxon>Ecdysozoa</taxon>
        <taxon>Nematoda</taxon>
        <taxon>Enoplea</taxon>
        <taxon>Dorylaimia</taxon>
        <taxon>Trichinellida</taxon>
        <taxon>Trichinellidae</taxon>
        <taxon>Trichinella</taxon>
    </lineage>
</organism>
<feature type="compositionally biased region" description="Basic and acidic residues" evidence="1">
    <location>
        <begin position="126"/>
        <end position="140"/>
    </location>
</feature>
<evidence type="ECO:0000313" key="3">
    <source>
        <dbReference type="Proteomes" id="UP000054721"/>
    </source>
</evidence>
<dbReference type="EMBL" id="JYDW01000061">
    <property type="protein sequence ID" value="KRZ58216.1"/>
    <property type="molecule type" value="Genomic_DNA"/>
</dbReference>